<dbReference type="Proteomes" id="UP001501671">
    <property type="component" value="Unassembled WGS sequence"/>
</dbReference>
<proteinExistence type="inferred from homology"/>
<dbReference type="EMBL" id="BAABFO010000001">
    <property type="protein sequence ID" value="GAA4323175.1"/>
    <property type="molecule type" value="Genomic_DNA"/>
</dbReference>
<evidence type="ECO:0000313" key="4">
    <source>
        <dbReference type="EMBL" id="GAA4323175.1"/>
    </source>
</evidence>
<accession>A0ABP8GF92</accession>
<reference evidence="5" key="1">
    <citation type="journal article" date="2019" name="Int. J. Syst. Evol. Microbiol.">
        <title>The Global Catalogue of Microorganisms (GCM) 10K type strain sequencing project: providing services to taxonomists for standard genome sequencing and annotation.</title>
        <authorList>
            <consortium name="The Broad Institute Genomics Platform"/>
            <consortium name="The Broad Institute Genome Sequencing Center for Infectious Disease"/>
            <person name="Wu L."/>
            <person name="Ma J."/>
        </authorList>
    </citation>
    <scope>NUCLEOTIDE SEQUENCE [LARGE SCALE GENOMIC DNA]</scope>
    <source>
        <strain evidence="5">JCM 17666</strain>
    </source>
</reference>
<evidence type="ECO:0000256" key="3">
    <source>
        <dbReference type="PIRNR" id="PIRNR001365"/>
    </source>
</evidence>
<keyword evidence="5" id="KW-1185">Reference proteome</keyword>
<gene>
    <name evidence="4" type="primary">dapA_1</name>
    <name evidence="4" type="ORF">GCM10023144_03810</name>
</gene>
<dbReference type="SMART" id="SM01130">
    <property type="entry name" value="DHDPS"/>
    <property type="match status" value="1"/>
</dbReference>
<dbReference type="PANTHER" id="PTHR12128">
    <property type="entry name" value="DIHYDRODIPICOLINATE SYNTHASE"/>
    <property type="match status" value="1"/>
</dbReference>
<evidence type="ECO:0000313" key="5">
    <source>
        <dbReference type="Proteomes" id="UP001501671"/>
    </source>
</evidence>
<comment type="similarity">
    <text evidence="1 3">Belongs to the DapA family.</text>
</comment>
<evidence type="ECO:0000256" key="1">
    <source>
        <dbReference type="ARBA" id="ARBA00007592"/>
    </source>
</evidence>
<dbReference type="Pfam" id="PF00701">
    <property type="entry name" value="DHDPS"/>
    <property type="match status" value="1"/>
</dbReference>
<dbReference type="SUPFAM" id="SSF51569">
    <property type="entry name" value="Aldolase"/>
    <property type="match status" value="1"/>
</dbReference>
<dbReference type="Gene3D" id="3.20.20.70">
    <property type="entry name" value="Aldolase class I"/>
    <property type="match status" value="1"/>
</dbReference>
<name>A0ABP8GF92_9BURK</name>
<organism evidence="4 5">
    <name type="scientific">Pigmentiphaga soli</name>
    <dbReference type="NCBI Taxonomy" id="1007095"/>
    <lineage>
        <taxon>Bacteria</taxon>
        <taxon>Pseudomonadati</taxon>
        <taxon>Pseudomonadota</taxon>
        <taxon>Betaproteobacteria</taxon>
        <taxon>Burkholderiales</taxon>
        <taxon>Alcaligenaceae</taxon>
        <taxon>Pigmentiphaga</taxon>
    </lineage>
</organism>
<dbReference type="InterPro" id="IPR002220">
    <property type="entry name" value="DapA-like"/>
</dbReference>
<dbReference type="PIRSF" id="PIRSF001365">
    <property type="entry name" value="DHDPS"/>
    <property type="match status" value="1"/>
</dbReference>
<keyword evidence="2 3" id="KW-0456">Lyase</keyword>
<protein>
    <submittedName>
        <fullName evidence="4">4-hydroxy-tetrahydrodipicolinate synthase</fullName>
    </submittedName>
</protein>
<dbReference type="CDD" id="cd00408">
    <property type="entry name" value="DHDPS-like"/>
    <property type="match status" value="1"/>
</dbReference>
<dbReference type="InterPro" id="IPR013785">
    <property type="entry name" value="Aldolase_TIM"/>
</dbReference>
<comment type="caution">
    <text evidence="4">The sequence shown here is derived from an EMBL/GenBank/DDBJ whole genome shotgun (WGS) entry which is preliminary data.</text>
</comment>
<sequence length="309" mass="33059">MNDPIEARERIKGLFNITMTPFDKDGALNLSGLQQNVARALHFGYDGLLIGGTYGEFATMSPEERLRLFKAAVDVVGDRAPVLLCTAHSDQRVIEELTAAAGGLGGVPMVMPPYVSEITQAQIVDFFRWIAPRSKTGVMIYNAPGTGVTMSPESIEEVSDIPGIVALKQGDLSPSVVDRLAATVVGKIRVLAASDLALPAPVAMGFDGLSSTNSGALPELILACYQALKNGETARAARLHRSWYALRAKARAFGQPQTTKSAMRLRGWESAGYVRRPLQDPSGDQERQILEALLQAEAASGLDLGLPRG</sequence>
<dbReference type="PANTHER" id="PTHR12128:SF66">
    <property type="entry name" value="4-HYDROXY-2-OXOGLUTARATE ALDOLASE, MITOCHONDRIAL"/>
    <property type="match status" value="1"/>
</dbReference>
<dbReference type="PRINTS" id="PR00146">
    <property type="entry name" value="DHPICSNTHASE"/>
</dbReference>
<evidence type="ECO:0000256" key="2">
    <source>
        <dbReference type="ARBA" id="ARBA00023239"/>
    </source>
</evidence>